<name>A0A915JMB2_ROMCU</name>
<proteinExistence type="predicted"/>
<sequence>MDHAIAGFAFRTLTFPACIDRIDGYIFIDTSSGFRKDKLLKYEKYSNIPEFQYFSTENINLRKLHSDN</sequence>
<dbReference type="AlphaFoldDB" id="A0A915JMB2"/>
<dbReference type="Proteomes" id="UP000887565">
    <property type="component" value="Unplaced"/>
</dbReference>
<protein>
    <submittedName>
        <fullName evidence="2">Uncharacterized protein</fullName>
    </submittedName>
</protein>
<accession>A0A915JMB2</accession>
<evidence type="ECO:0000313" key="2">
    <source>
        <dbReference type="WBParaSite" id="nRc.2.0.1.t27248-RA"/>
    </source>
</evidence>
<dbReference type="WBParaSite" id="nRc.2.0.1.t27248-RA">
    <property type="protein sequence ID" value="nRc.2.0.1.t27248-RA"/>
    <property type="gene ID" value="nRc.2.0.1.g27248"/>
</dbReference>
<organism evidence="1 2">
    <name type="scientific">Romanomermis culicivorax</name>
    <name type="common">Nematode worm</name>
    <dbReference type="NCBI Taxonomy" id="13658"/>
    <lineage>
        <taxon>Eukaryota</taxon>
        <taxon>Metazoa</taxon>
        <taxon>Ecdysozoa</taxon>
        <taxon>Nematoda</taxon>
        <taxon>Enoplea</taxon>
        <taxon>Dorylaimia</taxon>
        <taxon>Mermithida</taxon>
        <taxon>Mermithoidea</taxon>
        <taxon>Mermithidae</taxon>
        <taxon>Romanomermis</taxon>
    </lineage>
</organism>
<evidence type="ECO:0000313" key="1">
    <source>
        <dbReference type="Proteomes" id="UP000887565"/>
    </source>
</evidence>
<keyword evidence="1" id="KW-1185">Reference proteome</keyword>
<reference evidence="2" key="1">
    <citation type="submission" date="2022-11" db="UniProtKB">
        <authorList>
            <consortium name="WormBaseParasite"/>
        </authorList>
    </citation>
    <scope>IDENTIFICATION</scope>
</reference>